<dbReference type="Pfam" id="PF00588">
    <property type="entry name" value="SpoU_methylase"/>
    <property type="match status" value="1"/>
</dbReference>
<organism evidence="4 5">
    <name type="scientific">Kaistella carnis</name>
    <dbReference type="NCBI Taxonomy" id="1241979"/>
    <lineage>
        <taxon>Bacteria</taxon>
        <taxon>Pseudomonadati</taxon>
        <taxon>Bacteroidota</taxon>
        <taxon>Flavobacteriia</taxon>
        <taxon>Flavobacteriales</taxon>
        <taxon>Weeksellaceae</taxon>
        <taxon>Chryseobacterium group</taxon>
        <taxon>Kaistella</taxon>
    </lineage>
</organism>
<dbReference type="AlphaFoldDB" id="A0A3G8XKH4"/>
<keyword evidence="5" id="KW-1185">Reference proteome</keyword>
<dbReference type="GO" id="GO:0006396">
    <property type="term" value="P:RNA processing"/>
    <property type="evidence" value="ECO:0007669"/>
    <property type="project" value="InterPro"/>
</dbReference>
<dbReference type="GO" id="GO:0008173">
    <property type="term" value="F:RNA methyltransferase activity"/>
    <property type="evidence" value="ECO:0007669"/>
    <property type="project" value="InterPro"/>
</dbReference>
<dbReference type="OrthoDB" id="4578643at2"/>
<dbReference type="InterPro" id="IPR029028">
    <property type="entry name" value="Alpha/beta_knot_MTases"/>
</dbReference>
<name>A0A3G8XKH4_9FLAO</name>
<sequence length="162" mass="18389">MTKDYPNATDFPKTKVYFGIGIENALQTQNIGTIWRSAQIMGADFIFIIGGNYKRMKTDTIAAHRHIPLFYFENFQDFYKSLPFEGKLIGIELDEKSVPVSEFKHPKQAVYLLGSEKIGLSEEAKKKCDLLVQLPGKLSLNVSVAGSIIIYDRLMKPTFYNI</sequence>
<dbReference type="GO" id="GO:0032259">
    <property type="term" value="P:methylation"/>
    <property type="evidence" value="ECO:0007669"/>
    <property type="project" value="UniProtKB-KW"/>
</dbReference>
<dbReference type="Gene3D" id="3.40.1280.10">
    <property type="match status" value="1"/>
</dbReference>
<dbReference type="CDD" id="cd18098">
    <property type="entry name" value="SpoU-like"/>
    <property type="match status" value="1"/>
</dbReference>
<gene>
    <name evidence="4" type="ORF">EIB73_07370</name>
</gene>
<proteinExistence type="predicted"/>
<dbReference type="KEGG" id="ccas:EIB73_07370"/>
<evidence type="ECO:0000256" key="1">
    <source>
        <dbReference type="ARBA" id="ARBA00022603"/>
    </source>
</evidence>
<evidence type="ECO:0000313" key="5">
    <source>
        <dbReference type="Proteomes" id="UP000270185"/>
    </source>
</evidence>
<dbReference type="GO" id="GO:0003723">
    <property type="term" value="F:RNA binding"/>
    <property type="evidence" value="ECO:0007669"/>
    <property type="project" value="InterPro"/>
</dbReference>
<keyword evidence="2 4" id="KW-0808">Transferase</keyword>
<dbReference type="EMBL" id="CP034159">
    <property type="protein sequence ID" value="AZI33003.1"/>
    <property type="molecule type" value="Genomic_DNA"/>
</dbReference>
<protein>
    <submittedName>
        <fullName evidence="4">TrmH family RNA methyltransferase</fullName>
    </submittedName>
</protein>
<dbReference type="PANTHER" id="PTHR46429:SF1">
    <property type="entry name" value="23S RRNA (GUANOSINE-2'-O-)-METHYLTRANSFERASE RLMB"/>
    <property type="match status" value="1"/>
</dbReference>
<keyword evidence="1 4" id="KW-0489">Methyltransferase</keyword>
<evidence type="ECO:0000259" key="3">
    <source>
        <dbReference type="Pfam" id="PF00588"/>
    </source>
</evidence>
<dbReference type="SUPFAM" id="SSF75217">
    <property type="entry name" value="alpha/beta knot"/>
    <property type="match status" value="1"/>
</dbReference>
<evidence type="ECO:0000313" key="4">
    <source>
        <dbReference type="EMBL" id="AZI33003.1"/>
    </source>
</evidence>
<dbReference type="InterPro" id="IPR029026">
    <property type="entry name" value="tRNA_m1G_MTases_N"/>
</dbReference>
<feature type="domain" description="tRNA/rRNA methyltransferase SpoU type" evidence="3">
    <location>
        <begin position="23"/>
        <end position="151"/>
    </location>
</feature>
<dbReference type="InterPro" id="IPR001537">
    <property type="entry name" value="SpoU_MeTrfase"/>
</dbReference>
<dbReference type="InterPro" id="IPR004441">
    <property type="entry name" value="rRNA_MeTrfase_TrmH"/>
</dbReference>
<accession>A0A3G8XKH4</accession>
<evidence type="ECO:0000256" key="2">
    <source>
        <dbReference type="ARBA" id="ARBA00022679"/>
    </source>
</evidence>
<dbReference type="Proteomes" id="UP000270185">
    <property type="component" value="Chromosome"/>
</dbReference>
<dbReference type="GO" id="GO:0005829">
    <property type="term" value="C:cytosol"/>
    <property type="evidence" value="ECO:0007669"/>
    <property type="project" value="TreeGrafter"/>
</dbReference>
<reference evidence="5" key="1">
    <citation type="submission" date="2018-11" db="EMBL/GenBank/DDBJ databases">
        <title>Proposal to divide the Flavobacteriaceae and reorganize its genera based on Amino Acid Identity values calculated from whole genome sequences.</title>
        <authorList>
            <person name="Nicholson A.C."/>
            <person name="Gulvik C.A."/>
            <person name="Whitney A.M."/>
            <person name="Humrighouse B.W."/>
            <person name="Bell M."/>
            <person name="Holmes B."/>
            <person name="Steigerwalt A.G."/>
            <person name="Villarma A."/>
            <person name="Sheth M."/>
            <person name="Batra D."/>
            <person name="Pryor J."/>
            <person name="Bernardet J.-F."/>
            <person name="Hugo C."/>
            <person name="Kampfer P."/>
            <person name="Newman J.D."/>
            <person name="McQuiston J.R."/>
        </authorList>
    </citation>
    <scope>NUCLEOTIDE SEQUENCE [LARGE SCALE GENOMIC DNA]</scope>
    <source>
        <strain evidence="5">G0081</strain>
    </source>
</reference>
<dbReference type="RefSeq" id="WP_125024012.1">
    <property type="nucleotide sequence ID" value="NZ_CP034159.1"/>
</dbReference>
<dbReference type="PANTHER" id="PTHR46429">
    <property type="entry name" value="23S RRNA (GUANOSINE-2'-O-)-METHYLTRANSFERASE RLMB"/>
    <property type="match status" value="1"/>
</dbReference>